<organism evidence="2 3">
    <name type="scientific">Mycolicibacterium pulveris</name>
    <name type="common">Mycobacterium pulveris</name>
    <dbReference type="NCBI Taxonomy" id="36813"/>
    <lineage>
        <taxon>Bacteria</taxon>
        <taxon>Bacillati</taxon>
        <taxon>Actinomycetota</taxon>
        <taxon>Actinomycetes</taxon>
        <taxon>Mycobacteriales</taxon>
        <taxon>Mycobacteriaceae</taxon>
        <taxon>Mycolicibacterium</taxon>
    </lineage>
</organism>
<protein>
    <submittedName>
        <fullName evidence="2">Uncharacterized protein</fullName>
    </submittedName>
</protein>
<evidence type="ECO:0000313" key="3">
    <source>
        <dbReference type="Proteomes" id="UP000467252"/>
    </source>
</evidence>
<dbReference type="Proteomes" id="UP000467252">
    <property type="component" value="Chromosome"/>
</dbReference>
<proteinExistence type="predicted"/>
<accession>A0A7I7US31</accession>
<evidence type="ECO:0000313" key="2">
    <source>
        <dbReference type="EMBL" id="BBY84208.1"/>
    </source>
</evidence>
<dbReference type="AlphaFoldDB" id="A0A7I7US31"/>
<evidence type="ECO:0000313" key="1">
    <source>
        <dbReference type="EMBL" id="BBY78899.1"/>
    </source>
</evidence>
<dbReference type="EMBL" id="AP022599">
    <property type="protein sequence ID" value="BBY84208.1"/>
    <property type="molecule type" value="Genomic_DNA"/>
</dbReference>
<reference evidence="2 3" key="1">
    <citation type="journal article" date="2019" name="Emerg. Microbes Infect.">
        <title>Comprehensive subspecies identification of 175 nontuberculous mycobacteria species based on 7547 genomic profiles.</title>
        <authorList>
            <person name="Matsumoto Y."/>
            <person name="Kinjo T."/>
            <person name="Motooka D."/>
            <person name="Nabeya D."/>
            <person name="Jung N."/>
            <person name="Uechi K."/>
            <person name="Horii T."/>
            <person name="Iida T."/>
            <person name="Fujita J."/>
            <person name="Nakamura S."/>
        </authorList>
    </citation>
    <scope>NUCLEOTIDE SEQUENCE [LARGE SCALE GENOMIC DNA]</scope>
    <source>
        <strain evidence="2 3">JCM 6370</strain>
    </source>
</reference>
<keyword evidence="3" id="KW-1185">Reference proteome</keyword>
<dbReference type="RefSeq" id="WP_163896514.1">
    <property type="nucleotide sequence ID" value="NZ_AP022599.1"/>
</dbReference>
<sequence length="94" mass="10651">MSTATLPAVDTGADSSTLDGLEFAPRCDVTVVIQLFRRIDIWAHKCRQPAKWVANTPCCGGVFVVCDHHHEHLNDWECPVCQRRVPWLIGWRPL</sequence>
<dbReference type="EMBL" id="AP022599">
    <property type="protein sequence ID" value="BBY78899.1"/>
    <property type="molecule type" value="Genomic_DNA"/>
</dbReference>
<name>A0A7I7US31_MYCPV</name>
<gene>
    <name evidence="1" type="ORF">MPUL_00570</name>
    <name evidence="2" type="ORF">MPUL_53660</name>
</gene>
<reference evidence="2" key="2">
    <citation type="submission" date="2020-02" db="EMBL/GenBank/DDBJ databases">
        <authorList>
            <person name="Matsumoto Y."/>
            <person name="Motooka D."/>
            <person name="Nakamura S."/>
        </authorList>
    </citation>
    <scope>NUCLEOTIDE SEQUENCE</scope>
    <source>
        <strain evidence="2">JCM 6370</strain>
    </source>
</reference>